<dbReference type="InterPro" id="IPR055592">
    <property type="entry name" value="DUF7168"/>
</dbReference>
<gene>
    <name evidence="4" type="ORF">KDL28_27385</name>
</gene>
<dbReference type="InterPro" id="IPR024498">
    <property type="entry name" value="DUF2786"/>
</dbReference>
<comment type="caution">
    <text evidence="4">The sequence shown here is derived from an EMBL/GenBank/DDBJ whole genome shotgun (WGS) entry which is preliminary data.</text>
</comment>
<feature type="domain" description="DUF2786" evidence="2">
    <location>
        <begin position="9"/>
        <end position="42"/>
    </location>
</feature>
<feature type="domain" description="DUF7168" evidence="3">
    <location>
        <begin position="72"/>
        <end position="167"/>
    </location>
</feature>
<dbReference type="Pfam" id="PF10979">
    <property type="entry name" value="DUF2786"/>
    <property type="match status" value="1"/>
</dbReference>
<evidence type="ECO:0000259" key="2">
    <source>
        <dbReference type="Pfam" id="PF10979"/>
    </source>
</evidence>
<sequence>MGFDKLEVVRKLLAKAERAATPEEAASYTDKAVQLSARHGIDAALLAAADPGRDHPRAQRIPVHDPYSAGKARLLAWTATALGCRAVLHQARGGRVGAVSVVGFAADRERVELLYTSLLLQAGAQLARQRPPAGESVAAYRRSWLHGFAVQVHRRLSEAERGAAEAGPGPGAPTSTAVALAERAARVESAFAAAFPAPEPARGRSLSGSGYGPGTAAGERADLGGTGLAARPRGRIGA</sequence>
<dbReference type="RefSeq" id="WP_252443132.1">
    <property type="nucleotide sequence ID" value="NZ_JAGSOV010000059.1"/>
</dbReference>
<evidence type="ECO:0000256" key="1">
    <source>
        <dbReference type="SAM" id="MobiDB-lite"/>
    </source>
</evidence>
<evidence type="ECO:0000259" key="3">
    <source>
        <dbReference type="Pfam" id="PF23771"/>
    </source>
</evidence>
<dbReference type="Proteomes" id="UP001165283">
    <property type="component" value="Unassembled WGS sequence"/>
</dbReference>
<evidence type="ECO:0000313" key="5">
    <source>
        <dbReference type="Proteomes" id="UP001165283"/>
    </source>
</evidence>
<proteinExistence type="predicted"/>
<dbReference type="Pfam" id="PF23771">
    <property type="entry name" value="DUF7168"/>
    <property type="match status" value="1"/>
</dbReference>
<organism evidence="4 5">
    <name type="scientific">Pseudonocardia humida</name>
    <dbReference type="NCBI Taxonomy" id="2800819"/>
    <lineage>
        <taxon>Bacteria</taxon>
        <taxon>Bacillati</taxon>
        <taxon>Actinomycetota</taxon>
        <taxon>Actinomycetes</taxon>
        <taxon>Pseudonocardiales</taxon>
        <taxon>Pseudonocardiaceae</taxon>
        <taxon>Pseudonocardia</taxon>
    </lineage>
</organism>
<feature type="region of interest" description="Disordered" evidence="1">
    <location>
        <begin position="198"/>
        <end position="238"/>
    </location>
</feature>
<keyword evidence="5" id="KW-1185">Reference proteome</keyword>
<protein>
    <submittedName>
        <fullName evidence="4">DUF2786 domain-containing protein</fullName>
    </submittedName>
</protein>
<reference evidence="4" key="1">
    <citation type="submission" date="2021-04" db="EMBL/GenBank/DDBJ databases">
        <title>Pseudonocardia sp. nov., isolated from sandy soil of mangrove forest.</title>
        <authorList>
            <person name="Zan Z."/>
            <person name="Huang R."/>
            <person name="Liu W."/>
        </authorList>
    </citation>
    <scope>NUCLEOTIDE SEQUENCE</scope>
    <source>
        <strain evidence="4">S2-4</strain>
    </source>
</reference>
<evidence type="ECO:0000313" key="4">
    <source>
        <dbReference type="EMBL" id="MCO1658798.1"/>
    </source>
</evidence>
<dbReference type="EMBL" id="JAGSOV010000059">
    <property type="protein sequence ID" value="MCO1658798.1"/>
    <property type="molecule type" value="Genomic_DNA"/>
</dbReference>
<name>A0ABT1A6Z8_9PSEU</name>
<accession>A0ABT1A6Z8</accession>